<organism evidence="3 4">
    <name type="scientific">Microbispora oryzae</name>
    <dbReference type="NCBI Taxonomy" id="2806554"/>
    <lineage>
        <taxon>Bacteria</taxon>
        <taxon>Bacillati</taxon>
        <taxon>Actinomycetota</taxon>
        <taxon>Actinomycetes</taxon>
        <taxon>Streptosporangiales</taxon>
        <taxon>Streptosporangiaceae</taxon>
        <taxon>Microbispora</taxon>
    </lineage>
</organism>
<dbReference type="RefSeq" id="WP_210158378.1">
    <property type="nucleotide sequence ID" value="NZ_JAFCNB010000017.1"/>
</dbReference>
<proteinExistence type="predicted"/>
<gene>
    <name evidence="3" type="ORF">JOL79_25255</name>
</gene>
<dbReference type="InterPro" id="IPR011006">
    <property type="entry name" value="CheY-like_superfamily"/>
</dbReference>
<feature type="domain" description="Response regulatory" evidence="2">
    <location>
        <begin position="8"/>
        <end position="132"/>
    </location>
</feature>
<dbReference type="EMBL" id="JAFCNB010000017">
    <property type="protein sequence ID" value="MBP2707098.1"/>
    <property type="molecule type" value="Genomic_DNA"/>
</dbReference>
<dbReference type="Pfam" id="PF00072">
    <property type="entry name" value="Response_reg"/>
    <property type="match status" value="1"/>
</dbReference>
<dbReference type="SUPFAM" id="SSF52172">
    <property type="entry name" value="CheY-like"/>
    <property type="match status" value="1"/>
</dbReference>
<accession>A0A941AM96</accession>
<dbReference type="CDD" id="cd17557">
    <property type="entry name" value="REC_Rcp-like"/>
    <property type="match status" value="1"/>
</dbReference>
<evidence type="ECO:0000313" key="4">
    <source>
        <dbReference type="Proteomes" id="UP000674234"/>
    </source>
</evidence>
<dbReference type="PROSITE" id="PS50110">
    <property type="entry name" value="RESPONSE_REGULATORY"/>
    <property type="match status" value="1"/>
</dbReference>
<dbReference type="InterPro" id="IPR001789">
    <property type="entry name" value="Sig_transdc_resp-reg_receiver"/>
</dbReference>
<feature type="modified residue" description="4-aspartylphosphate" evidence="1">
    <location>
        <position position="65"/>
    </location>
</feature>
<evidence type="ECO:0000313" key="3">
    <source>
        <dbReference type="EMBL" id="MBP2707098.1"/>
    </source>
</evidence>
<dbReference type="GO" id="GO:0000160">
    <property type="term" value="P:phosphorelay signal transduction system"/>
    <property type="evidence" value="ECO:0007669"/>
    <property type="project" value="InterPro"/>
</dbReference>
<dbReference type="PANTHER" id="PTHR44520:SF2">
    <property type="entry name" value="RESPONSE REGULATOR RCP1"/>
    <property type="match status" value="1"/>
</dbReference>
<keyword evidence="4" id="KW-1185">Reference proteome</keyword>
<evidence type="ECO:0000259" key="2">
    <source>
        <dbReference type="PROSITE" id="PS50110"/>
    </source>
</evidence>
<dbReference type="Gene3D" id="3.40.50.2300">
    <property type="match status" value="1"/>
</dbReference>
<name>A0A941AM96_9ACTN</name>
<comment type="caution">
    <text evidence="3">The sequence shown here is derived from an EMBL/GenBank/DDBJ whole genome shotgun (WGS) entry which is preliminary data.</text>
</comment>
<reference evidence="3" key="1">
    <citation type="submission" date="2021-02" db="EMBL/GenBank/DDBJ databases">
        <title>Draft genome sequence of Microbispora sp. RL4-1S isolated from rice leaves in Thailand.</title>
        <authorList>
            <person name="Muangham S."/>
            <person name="Duangmal K."/>
        </authorList>
    </citation>
    <scope>NUCLEOTIDE SEQUENCE</scope>
    <source>
        <strain evidence="3">RL4-1S</strain>
    </source>
</reference>
<sequence length="144" mass="16132">MHEFGPIDVLLVEDDPADVLLTQEAFSQNTANILRVVNDGEDALAYLRAQGRHEGVARPDLVLLDLNLPRMNGFEVLDEIKQDPALRVIPVVILTTSEAEQDILQGYNLHANAYITKPVDFDRFTHVVRQIDEFFVGVVKLPGK</sequence>
<dbReference type="SMART" id="SM00448">
    <property type="entry name" value="REC"/>
    <property type="match status" value="1"/>
</dbReference>
<protein>
    <submittedName>
        <fullName evidence="3">Response regulator</fullName>
    </submittedName>
</protein>
<evidence type="ECO:0000256" key="1">
    <source>
        <dbReference type="PROSITE-ProRule" id="PRU00169"/>
    </source>
</evidence>
<dbReference type="Proteomes" id="UP000674234">
    <property type="component" value="Unassembled WGS sequence"/>
</dbReference>
<dbReference type="AlphaFoldDB" id="A0A941AM96"/>
<dbReference type="PANTHER" id="PTHR44520">
    <property type="entry name" value="RESPONSE REGULATOR RCP1-RELATED"/>
    <property type="match status" value="1"/>
</dbReference>
<dbReference type="InterPro" id="IPR052893">
    <property type="entry name" value="TCS_response_regulator"/>
</dbReference>
<keyword evidence="1" id="KW-0597">Phosphoprotein</keyword>